<evidence type="ECO:0000313" key="11">
    <source>
        <dbReference type="Proteomes" id="UP000636479"/>
    </source>
</evidence>
<keyword evidence="6 8" id="KW-0472">Membrane</keyword>
<dbReference type="SUPFAM" id="SSF103473">
    <property type="entry name" value="MFS general substrate transporter"/>
    <property type="match status" value="1"/>
</dbReference>
<evidence type="ECO:0000256" key="7">
    <source>
        <dbReference type="ARBA" id="ARBA00049119"/>
    </source>
</evidence>
<dbReference type="PANTHER" id="PTHR48022:SF26">
    <property type="entry name" value="MAJOR FACILITATOR SUPERFAMILY (MFS) PROFILE DOMAIN-CONTAINING PROTEIN-RELATED"/>
    <property type="match status" value="1"/>
</dbReference>
<evidence type="ECO:0000259" key="9">
    <source>
        <dbReference type="PROSITE" id="PS50850"/>
    </source>
</evidence>
<evidence type="ECO:0000313" key="10">
    <source>
        <dbReference type="EMBL" id="KAF7290700.1"/>
    </source>
</evidence>
<keyword evidence="5 8" id="KW-1133">Transmembrane helix</keyword>
<name>A0A8H6S1W1_9AGAR</name>
<dbReference type="Proteomes" id="UP000636479">
    <property type="component" value="Unassembled WGS sequence"/>
</dbReference>
<feature type="transmembrane region" description="Helical" evidence="8">
    <location>
        <begin position="218"/>
        <end position="235"/>
    </location>
</feature>
<evidence type="ECO:0000256" key="6">
    <source>
        <dbReference type="ARBA" id="ARBA00023136"/>
    </source>
</evidence>
<dbReference type="EMBL" id="JACAZF010000014">
    <property type="protein sequence ID" value="KAF7290700.1"/>
    <property type="molecule type" value="Genomic_DNA"/>
</dbReference>
<dbReference type="AlphaFoldDB" id="A0A8H6S1W1"/>
<dbReference type="InterPro" id="IPR020846">
    <property type="entry name" value="MFS_dom"/>
</dbReference>
<accession>A0A8H6S1W1</accession>
<dbReference type="PANTHER" id="PTHR48022">
    <property type="entry name" value="PLASTIDIC GLUCOSE TRANSPORTER 4"/>
    <property type="match status" value="1"/>
</dbReference>
<dbReference type="RefSeq" id="XP_037214060.1">
    <property type="nucleotide sequence ID" value="XM_037369562.1"/>
</dbReference>
<organism evidence="10 11">
    <name type="scientific">Mycena indigotica</name>
    <dbReference type="NCBI Taxonomy" id="2126181"/>
    <lineage>
        <taxon>Eukaryota</taxon>
        <taxon>Fungi</taxon>
        <taxon>Dikarya</taxon>
        <taxon>Basidiomycota</taxon>
        <taxon>Agaricomycotina</taxon>
        <taxon>Agaricomycetes</taxon>
        <taxon>Agaricomycetidae</taxon>
        <taxon>Agaricales</taxon>
        <taxon>Marasmiineae</taxon>
        <taxon>Mycenaceae</taxon>
        <taxon>Mycena</taxon>
    </lineage>
</organism>
<dbReference type="InterPro" id="IPR036259">
    <property type="entry name" value="MFS_trans_sf"/>
</dbReference>
<proteinExistence type="inferred from homology"/>
<dbReference type="InterPro" id="IPR005829">
    <property type="entry name" value="Sugar_transporter_CS"/>
</dbReference>
<evidence type="ECO:0000256" key="2">
    <source>
        <dbReference type="ARBA" id="ARBA00010992"/>
    </source>
</evidence>
<dbReference type="PRINTS" id="PR00171">
    <property type="entry name" value="SUGRTRNSPORT"/>
</dbReference>
<dbReference type="Pfam" id="PF00083">
    <property type="entry name" value="Sugar_tr"/>
    <property type="match status" value="2"/>
</dbReference>
<feature type="transmembrane region" description="Helical" evidence="8">
    <location>
        <begin position="469"/>
        <end position="490"/>
    </location>
</feature>
<evidence type="ECO:0000256" key="8">
    <source>
        <dbReference type="SAM" id="Phobius"/>
    </source>
</evidence>
<dbReference type="InterPro" id="IPR050360">
    <property type="entry name" value="MFS_Sugar_Transporters"/>
</dbReference>
<dbReference type="OrthoDB" id="2544694at2759"/>
<dbReference type="InterPro" id="IPR003663">
    <property type="entry name" value="Sugar/inositol_transpt"/>
</dbReference>
<comment type="subcellular location">
    <subcellularLocation>
        <location evidence="1">Membrane</location>
        <topology evidence="1">Multi-pass membrane protein</topology>
    </subcellularLocation>
</comment>
<feature type="transmembrane region" description="Helical" evidence="8">
    <location>
        <begin position="76"/>
        <end position="96"/>
    </location>
</feature>
<comment type="catalytic activity">
    <reaction evidence="7">
        <text>myo-inositol(out) + H(+)(out) = myo-inositol(in) + H(+)(in)</text>
        <dbReference type="Rhea" id="RHEA:60364"/>
        <dbReference type="ChEBI" id="CHEBI:15378"/>
        <dbReference type="ChEBI" id="CHEBI:17268"/>
    </reaction>
</comment>
<gene>
    <name evidence="10" type="ORF">MIND_01310500</name>
</gene>
<dbReference type="InterPro" id="IPR005828">
    <property type="entry name" value="MFS_sugar_transport-like"/>
</dbReference>
<dbReference type="PROSITE" id="PS00216">
    <property type="entry name" value="SUGAR_TRANSPORT_1"/>
    <property type="match status" value="1"/>
</dbReference>
<feature type="transmembrane region" description="Helical" evidence="8">
    <location>
        <begin position="108"/>
        <end position="128"/>
    </location>
</feature>
<evidence type="ECO:0000256" key="4">
    <source>
        <dbReference type="ARBA" id="ARBA00022692"/>
    </source>
</evidence>
<comment type="caution">
    <text evidence="10">The sequence shown here is derived from an EMBL/GenBank/DDBJ whole genome shotgun (WGS) entry which is preliminary data.</text>
</comment>
<dbReference type="GeneID" id="59352078"/>
<feature type="transmembrane region" description="Helical" evidence="8">
    <location>
        <begin position="403"/>
        <end position="428"/>
    </location>
</feature>
<feature type="transmembrane region" description="Helical" evidence="8">
    <location>
        <begin position="376"/>
        <end position="397"/>
    </location>
</feature>
<dbReference type="Gene3D" id="1.20.1250.20">
    <property type="entry name" value="MFS general substrate transporter like domains"/>
    <property type="match status" value="1"/>
</dbReference>
<keyword evidence="11" id="KW-1185">Reference proteome</keyword>
<comment type="similarity">
    <text evidence="2">Belongs to the major facilitator superfamily. Sugar transporter (TC 2.A.1.1) family.</text>
</comment>
<dbReference type="PROSITE" id="PS50850">
    <property type="entry name" value="MFS"/>
    <property type="match status" value="1"/>
</dbReference>
<dbReference type="GO" id="GO:0016020">
    <property type="term" value="C:membrane"/>
    <property type="evidence" value="ECO:0007669"/>
    <property type="project" value="UniProtKB-SubCell"/>
</dbReference>
<sequence>MASYGYTRVHDEDGDGAPEIPRMRPYFGITGDRLSGWVTVACTTAMILFGYDQGVFGGIIITPDFLETMGNPNPSLQGAIVALYDIGCLFGALAAMVIGERLGRKKTFLVGVVVMSLGALMQTSAYTVGQMIVARIITGLGNGQNQYCNGASLAERNMQAVMAREARCLRDDVCSSSINLHSNSYLLRSMNIAGFALSNWMTYGFSFTEGSASWRFPIAFQLFFSVVLFATIPWLPESPRWLLMHGFETEGVAVLAALHGEDATPEDEAVIDQKMEILEAVRMENDASPSWSDILHLRTGETGMVQRLLLGAGAQLMQQGVGINVTSYYLPLVLQNSVGLSNNLSRLLAACNSISYLLFAFFGLVLIERAGRRKMMIWGAMGQAVCYAFISYCLAHAEDKRYGIASTFFFFSYYLFFGICWQGVPWLYPVEINSLAMRTKGAALATAANWLSNYVVVEITPPGIASMGWRFYLIWMFFNVLFVPVVWLFYPETANRHLEDIDYLYRENPRMVVVVRNKEAIQLERPQRFIEAELRRAARDGHVVVQGVTDVELRKRT</sequence>
<dbReference type="GO" id="GO:0005351">
    <property type="term" value="F:carbohydrate:proton symporter activity"/>
    <property type="evidence" value="ECO:0007669"/>
    <property type="project" value="TreeGrafter"/>
</dbReference>
<evidence type="ECO:0000256" key="3">
    <source>
        <dbReference type="ARBA" id="ARBA00022448"/>
    </source>
</evidence>
<keyword evidence="3" id="KW-0813">Transport</keyword>
<feature type="transmembrane region" description="Helical" evidence="8">
    <location>
        <begin position="34"/>
        <end position="56"/>
    </location>
</feature>
<evidence type="ECO:0000256" key="5">
    <source>
        <dbReference type="ARBA" id="ARBA00022989"/>
    </source>
</evidence>
<reference evidence="10" key="1">
    <citation type="submission" date="2020-05" db="EMBL/GenBank/DDBJ databases">
        <title>Mycena genomes resolve the evolution of fungal bioluminescence.</title>
        <authorList>
            <person name="Tsai I.J."/>
        </authorList>
    </citation>
    <scope>NUCLEOTIDE SEQUENCE</scope>
    <source>
        <strain evidence="10">171206Taipei</strain>
    </source>
</reference>
<feature type="transmembrane region" description="Helical" evidence="8">
    <location>
        <begin position="347"/>
        <end position="367"/>
    </location>
</feature>
<keyword evidence="4 8" id="KW-0812">Transmembrane</keyword>
<protein>
    <submittedName>
        <fullName evidence="10">Hexose carrier protein</fullName>
    </submittedName>
</protein>
<evidence type="ECO:0000256" key="1">
    <source>
        <dbReference type="ARBA" id="ARBA00004141"/>
    </source>
</evidence>
<feature type="domain" description="Major facilitator superfamily (MFS) profile" evidence="9">
    <location>
        <begin position="38"/>
        <end position="494"/>
    </location>
</feature>